<keyword evidence="1" id="KW-0472">Membrane</keyword>
<gene>
    <name evidence="2" type="ORF">NEZAVI_LOCUS4989</name>
</gene>
<dbReference type="AlphaFoldDB" id="A0A9P0EBT5"/>
<evidence type="ECO:0000313" key="2">
    <source>
        <dbReference type="EMBL" id="CAH1394490.1"/>
    </source>
</evidence>
<evidence type="ECO:0000313" key="3">
    <source>
        <dbReference type="Proteomes" id="UP001152798"/>
    </source>
</evidence>
<keyword evidence="1" id="KW-0812">Transmembrane</keyword>
<feature type="transmembrane region" description="Helical" evidence="1">
    <location>
        <begin position="93"/>
        <end position="110"/>
    </location>
</feature>
<evidence type="ECO:0000256" key="1">
    <source>
        <dbReference type="SAM" id="Phobius"/>
    </source>
</evidence>
<name>A0A9P0EBT5_NEZVI</name>
<proteinExistence type="predicted"/>
<dbReference type="EMBL" id="OV725079">
    <property type="protein sequence ID" value="CAH1394490.1"/>
    <property type="molecule type" value="Genomic_DNA"/>
</dbReference>
<feature type="transmembrane region" description="Helical" evidence="1">
    <location>
        <begin position="122"/>
        <end position="141"/>
    </location>
</feature>
<organism evidence="2 3">
    <name type="scientific">Nezara viridula</name>
    <name type="common">Southern green stink bug</name>
    <name type="synonym">Cimex viridulus</name>
    <dbReference type="NCBI Taxonomy" id="85310"/>
    <lineage>
        <taxon>Eukaryota</taxon>
        <taxon>Metazoa</taxon>
        <taxon>Ecdysozoa</taxon>
        <taxon>Arthropoda</taxon>
        <taxon>Hexapoda</taxon>
        <taxon>Insecta</taxon>
        <taxon>Pterygota</taxon>
        <taxon>Neoptera</taxon>
        <taxon>Paraneoptera</taxon>
        <taxon>Hemiptera</taxon>
        <taxon>Heteroptera</taxon>
        <taxon>Panheteroptera</taxon>
        <taxon>Pentatomomorpha</taxon>
        <taxon>Pentatomoidea</taxon>
        <taxon>Pentatomidae</taxon>
        <taxon>Pentatominae</taxon>
        <taxon>Nezara</taxon>
    </lineage>
</organism>
<accession>A0A9P0EBT5</accession>
<keyword evidence="3" id="KW-1185">Reference proteome</keyword>
<sequence>MDVIKTTLAFAFGTTHFVAAAFESQSSHLDHIKSHVNGYYTFGHYVDILTAAFPAISTLSLLMKRNKLSKVAHEINKLCELLGIRATSCNIKIWHYIFVLALLVEYLFEFRTDGYAMLDSPSVYTFYSSVFLVWVILRQFAERFAVLRFYYGQLSELLNIPRVEKDKLVKYHEMLGGFEDLPHRVNITGPGLSTFI</sequence>
<dbReference type="Proteomes" id="UP001152798">
    <property type="component" value="Chromosome 3"/>
</dbReference>
<feature type="transmembrane region" description="Helical" evidence="1">
    <location>
        <begin position="45"/>
        <end position="63"/>
    </location>
</feature>
<reference evidence="2" key="1">
    <citation type="submission" date="2022-01" db="EMBL/GenBank/DDBJ databases">
        <authorList>
            <person name="King R."/>
        </authorList>
    </citation>
    <scope>NUCLEOTIDE SEQUENCE</scope>
</reference>
<keyword evidence="1" id="KW-1133">Transmembrane helix</keyword>
<protein>
    <submittedName>
        <fullName evidence="2">Uncharacterized protein</fullName>
    </submittedName>
</protein>